<sequence>MRPGLLQTAAYDHSLVRRIWPDATPAEWDRRVQIKQQRQILVTRRTAPIGLDVVIGEAALHRVSGGRAVMAAQLRHLADMSTRDNVTIRVLPFEAGYPDGVSMPPFVVLDFGKTSVGEPAEPTIVFLEGAVGDLYLEDEADVKMYLQAYDGIRRSALDAVASRDLLRRVAREREQRER</sequence>
<comment type="caution">
    <text evidence="2">The sequence shown here is derived from an EMBL/GenBank/DDBJ whole genome shotgun (WGS) entry which is preliminary data.</text>
</comment>
<evidence type="ECO:0000313" key="3">
    <source>
        <dbReference type="Proteomes" id="UP001500603"/>
    </source>
</evidence>
<accession>A0ABP9KKC1</accession>
<dbReference type="Pfam" id="PF19054">
    <property type="entry name" value="DUF5753"/>
    <property type="match status" value="1"/>
</dbReference>
<dbReference type="Proteomes" id="UP001500603">
    <property type="component" value="Unassembled WGS sequence"/>
</dbReference>
<organism evidence="2 3">
    <name type="scientific">Nocardia callitridis</name>
    <dbReference type="NCBI Taxonomy" id="648753"/>
    <lineage>
        <taxon>Bacteria</taxon>
        <taxon>Bacillati</taxon>
        <taxon>Actinomycetota</taxon>
        <taxon>Actinomycetes</taxon>
        <taxon>Mycobacteriales</taxon>
        <taxon>Nocardiaceae</taxon>
        <taxon>Nocardia</taxon>
    </lineage>
</organism>
<name>A0ABP9KKC1_9NOCA</name>
<dbReference type="InterPro" id="IPR043917">
    <property type="entry name" value="DUF5753"/>
</dbReference>
<evidence type="ECO:0000313" key="2">
    <source>
        <dbReference type="EMBL" id="GAA5058998.1"/>
    </source>
</evidence>
<dbReference type="EMBL" id="BAABJM010000003">
    <property type="protein sequence ID" value="GAA5058998.1"/>
    <property type="molecule type" value="Genomic_DNA"/>
</dbReference>
<dbReference type="RefSeq" id="WP_345496960.1">
    <property type="nucleotide sequence ID" value="NZ_BAABJM010000003.1"/>
</dbReference>
<keyword evidence="3" id="KW-1185">Reference proteome</keyword>
<feature type="domain" description="DUF5753" evidence="1">
    <location>
        <begin position="3"/>
        <end position="168"/>
    </location>
</feature>
<evidence type="ECO:0000259" key="1">
    <source>
        <dbReference type="Pfam" id="PF19054"/>
    </source>
</evidence>
<gene>
    <name evidence="2" type="ORF">GCM10023318_39000</name>
</gene>
<proteinExistence type="predicted"/>
<protein>
    <recommendedName>
        <fullName evidence="1">DUF5753 domain-containing protein</fullName>
    </recommendedName>
</protein>
<reference evidence="3" key="1">
    <citation type="journal article" date="2019" name="Int. J. Syst. Evol. Microbiol.">
        <title>The Global Catalogue of Microorganisms (GCM) 10K type strain sequencing project: providing services to taxonomists for standard genome sequencing and annotation.</title>
        <authorList>
            <consortium name="The Broad Institute Genomics Platform"/>
            <consortium name="The Broad Institute Genome Sequencing Center for Infectious Disease"/>
            <person name="Wu L."/>
            <person name="Ma J."/>
        </authorList>
    </citation>
    <scope>NUCLEOTIDE SEQUENCE [LARGE SCALE GENOMIC DNA]</scope>
    <source>
        <strain evidence="3">JCM 18298</strain>
    </source>
</reference>